<protein>
    <recommendedName>
        <fullName evidence="3">Increased recombination centers protein 19</fullName>
    </recommendedName>
</protein>
<dbReference type="EMBL" id="LMYN01000066">
    <property type="protein sequence ID" value="KSA01016.1"/>
    <property type="molecule type" value="Genomic_DNA"/>
</dbReference>
<evidence type="ECO:0008006" key="3">
    <source>
        <dbReference type="Google" id="ProtNLM"/>
    </source>
</evidence>
<keyword evidence="2" id="KW-1185">Reference proteome</keyword>
<comment type="caution">
    <text evidence="1">The sequence shown here is derived from an EMBL/GenBank/DDBJ whole genome shotgun (WGS) entry which is preliminary data.</text>
</comment>
<accession>A0A0V1PXN3</accession>
<dbReference type="OrthoDB" id="3991133at2759"/>
<sequence length="213" mass="25586">MNKIKQTATVGNDLIVKYQVSSLIKLEELNKLSSKKSKFLSLYKRFYRLRNMVDSKPYNKEIYQKIIRRKFTMEDFNLKRSILLDDVDILSEISLFERIINTLAFVHNSTVYLPSERKEKPILFFQDLELPQRMEKLIILTLLRMDQQKPHIIKYDRKYEWVPKINNQLNNLSNDPDSKEYKSAFKDVDANLIGFRDYELNLMRLNECYRLCL</sequence>
<evidence type="ECO:0000313" key="1">
    <source>
        <dbReference type="EMBL" id="KSA01016.1"/>
    </source>
</evidence>
<dbReference type="Proteomes" id="UP000054251">
    <property type="component" value="Unassembled WGS sequence"/>
</dbReference>
<name>A0A0V1PXN3_9ASCO</name>
<organism evidence="1 2">
    <name type="scientific">Debaryomyces fabryi</name>
    <dbReference type="NCBI Taxonomy" id="58627"/>
    <lineage>
        <taxon>Eukaryota</taxon>
        <taxon>Fungi</taxon>
        <taxon>Dikarya</taxon>
        <taxon>Ascomycota</taxon>
        <taxon>Saccharomycotina</taxon>
        <taxon>Pichiomycetes</taxon>
        <taxon>Debaryomycetaceae</taxon>
        <taxon>Debaryomyces</taxon>
    </lineage>
</organism>
<dbReference type="RefSeq" id="XP_015467118.1">
    <property type="nucleotide sequence ID" value="XM_015612032.1"/>
</dbReference>
<proteinExistence type="predicted"/>
<reference evidence="1 2" key="1">
    <citation type="submission" date="2015-11" db="EMBL/GenBank/DDBJ databases">
        <title>The genome of Debaryomyces fabryi.</title>
        <authorList>
            <person name="Tafer H."/>
            <person name="Lopandic K."/>
        </authorList>
    </citation>
    <scope>NUCLEOTIDE SEQUENCE [LARGE SCALE GENOMIC DNA]</scope>
    <source>
        <strain evidence="1 2">CBS 789</strain>
    </source>
</reference>
<evidence type="ECO:0000313" key="2">
    <source>
        <dbReference type="Proteomes" id="UP000054251"/>
    </source>
</evidence>
<gene>
    <name evidence="1" type="ORF">AC631_03203</name>
</gene>
<dbReference type="GeneID" id="26840212"/>
<dbReference type="AlphaFoldDB" id="A0A0V1PXN3"/>